<evidence type="ECO:0000256" key="16">
    <source>
        <dbReference type="ARBA" id="ARBA00048778"/>
    </source>
</evidence>
<evidence type="ECO:0000256" key="2">
    <source>
        <dbReference type="ARBA" id="ARBA00004225"/>
    </source>
</evidence>
<dbReference type="Pfam" id="PF01434">
    <property type="entry name" value="Peptidase_M41"/>
    <property type="match status" value="1"/>
</dbReference>
<evidence type="ECO:0000256" key="9">
    <source>
        <dbReference type="ARBA" id="ARBA00022801"/>
    </source>
</evidence>
<dbReference type="PANTHER" id="PTHR43655:SF2">
    <property type="entry name" value="AFG3 LIKE MATRIX AAA PEPTIDASE SUBUNIT 2, ISOFORM A"/>
    <property type="match status" value="1"/>
</dbReference>
<feature type="compositionally biased region" description="Basic and acidic residues" evidence="17">
    <location>
        <begin position="128"/>
        <end position="155"/>
    </location>
</feature>
<dbReference type="InterPro" id="IPR041569">
    <property type="entry name" value="AAA_lid_3"/>
</dbReference>
<name>A0AAW0FTT3_9APHY</name>
<gene>
    <name evidence="20" type="primary">AFG3</name>
    <name evidence="20" type="ORF">QCA50_013997</name>
</gene>
<comment type="similarity">
    <text evidence="4">In the N-terminal section; belongs to the AAA ATPase family.</text>
</comment>
<keyword evidence="5" id="KW-0645">Protease</keyword>
<evidence type="ECO:0000256" key="17">
    <source>
        <dbReference type="SAM" id="MobiDB-lite"/>
    </source>
</evidence>
<evidence type="ECO:0000256" key="1">
    <source>
        <dbReference type="ARBA" id="ARBA00001947"/>
    </source>
</evidence>
<dbReference type="GO" id="GO:0030163">
    <property type="term" value="P:protein catabolic process"/>
    <property type="evidence" value="ECO:0007669"/>
    <property type="project" value="UniProtKB-ARBA"/>
</dbReference>
<dbReference type="InterPro" id="IPR000642">
    <property type="entry name" value="Peptidase_M41"/>
</dbReference>
<protein>
    <submittedName>
        <fullName evidence="20">AAA ATPase afg3</fullName>
    </submittedName>
</protein>
<organism evidence="20 21">
    <name type="scientific">Cerrena zonata</name>
    <dbReference type="NCBI Taxonomy" id="2478898"/>
    <lineage>
        <taxon>Eukaryota</taxon>
        <taxon>Fungi</taxon>
        <taxon>Dikarya</taxon>
        <taxon>Basidiomycota</taxon>
        <taxon>Agaricomycotina</taxon>
        <taxon>Agaricomycetes</taxon>
        <taxon>Polyporales</taxon>
        <taxon>Cerrenaceae</taxon>
        <taxon>Cerrena</taxon>
    </lineage>
</organism>
<keyword evidence="21" id="KW-1185">Reference proteome</keyword>
<keyword evidence="9" id="KW-0378">Hydrolase</keyword>
<feature type="domain" description="AAA+ ATPase" evidence="19">
    <location>
        <begin position="388"/>
        <end position="527"/>
    </location>
</feature>
<evidence type="ECO:0000256" key="8">
    <source>
        <dbReference type="ARBA" id="ARBA00022741"/>
    </source>
</evidence>
<feature type="region of interest" description="Disordered" evidence="17">
    <location>
        <begin position="1"/>
        <end position="155"/>
    </location>
</feature>
<evidence type="ECO:0000256" key="13">
    <source>
        <dbReference type="ARBA" id="ARBA00023049"/>
    </source>
</evidence>
<evidence type="ECO:0000256" key="15">
    <source>
        <dbReference type="ARBA" id="ARBA00023136"/>
    </source>
</evidence>
<dbReference type="InterPro" id="IPR037219">
    <property type="entry name" value="Peptidase_M41-like"/>
</dbReference>
<dbReference type="GO" id="GO:0004222">
    <property type="term" value="F:metalloendopeptidase activity"/>
    <property type="evidence" value="ECO:0007669"/>
    <property type="project" value="InterPro"/>
</dbReference>
<keyword evidence="14" id="KW-0496">Mitochondrion</keyword>
<dbReference type="InterPro" id="IPR003960">
    <property type="entry name" value="ATPase_AAA_CS"/>
</dbReference>
<comment type="catalytic activity">
    <reaction evidence="16">
        <text>ATP + H2O = ADP + phosphate + H(+)</text>
        <dbReference type="Rhea" id="RHEA:13065"/>
        <dbReference type="ChEBI" id="CHEBI:15377"/>
        <dbReference type="ChEBI" id="CHEBI:15378"/>
        <dbReference type="ChEBI" id="CHEBI:30616"/>
        <dbReference type="ChEBI" id="CHEBI:43474"/>
        <dbReference type="ChEBI" id="CHEBI:456216"/>
    </reaction>
    <physiologicalReaction direction="left-to-right" evidence="16">
        <dbReference type="Rhea" id="RHEA:13066"/>
    </physiologicalReaction>
</comment>
<dbReference type="InterPro" id="IPR005936">
    <property type="entry name" value="FtsH"/>
</dbReference>
<dbReference type="FunFam" id="3.40.50.300:FF:000001">
    <property type="entry name" value="ATP-dependent zinc metalloprotease FtsH"/>
    <property type="match status" value="1"/>
</dbReference>
<dbReference type="CDD" id="cd19501">
    <property type="entry name" value="RecA-like_FtsH"/>
    <property type="match status" value="1"/>
</dbReference>
<dbReference type="GO" id="GO:0005745">
    <property type="term" value="C:m-AAA complex"/>
    <property type="evidence" value="ECO:0007669"/>
    <property type="project" value="TreeGrafter"/>
</dbReference>
<keyword evidence="12 18" id="KW-1133">Transmembrane helix</keyword>
<proteinExistence type="inferred from homology"/>
<dbReference type="InterPro" id="IPR003593">
    <property type="entry name" value="AAA+_ATPase"/>
</dbReference>
<dbReference type="PROSITE" id="PS00674">
    <property type="entry name" value="AAA"/>
    <property type="match status" value="1"/>
</dbReference>
<dbReference type="Gene3D" id="3.40.1690.20">
    <property type="match status" value="1"/>
</dbReference>
<dbReference type="PANTHER" id="PTHR43655">
    <property type="entry name" value="ATP-DEPENDENT PROTEASE"/>
    <property type="match status" value="1"/>
</dbReference>
<dbReference type="FunFam" id="1.20.58.760:FF:000003">
    <property type="entry name" value="AFG3-like AAA ATPase 2"/>
    <property type="match status" value="1"/>
</dbReference>
<dbReference type="InterPro" id="IPR003959">
    <property type="entry name" value="ATPase_AAA_core"/>
</dbReference>
<evidence type="ECO:0000313" key="21">
    <source>
        <dbReference type="Proteomes" id="UP001385951"/>
    </source>
</evidence>
<dbReference type="Proteomes" id="UP001385951">
    <property type="component" value="Unassembled WGS sequence"/>
</dbReference>
<dbReference type="Pfam" id="PF00004">
    <property type="entry name" value="AAA"/>
    <property type="match status" value="1"/>
</dbReference>
<dbReference type="GO" id="GO:0004176">
    <property type="term" value="F:ATP-dependent peptidase activity"/>
    <property type="evidence" value="ECO:0007669"/>
    <property type="project" value="InterPro"/>
</dbReference>
<dbReference type="GO" id="GO:0046872">
    <property type="term" value="F:metal ion binding"/>
    <property type="evidence" value="ECO:0007669"/>
    <property type="project" value="UniProtKB-KW"/>
</dbReference>
<dbReference type="InterPro" id="IPR027417">
    <property type="entry name" value="P-loop_NTPase"/>
</dbReference>
<dbReference type="FunFam" id="1.10.8.60:FF:000019">
    <property type="entry name" value="AFG3-like AAA ATPase 2"/>
    <property type="match status" value="1"/>
</dbReference>
<feature type="compositionally biased region" description="Basic and acidic residues" evidence="17">
    <location>
        <begin position="107"/>
        <end position="121"/>
    </location>
</feature>
<reference evidence="20 21" key="1">
    <citation type="submission" date="2022-09" db="EMBL/GenBank/DDBJ databases">
        <authorList>
            <person name="Palmer J.M."/>
        </authorList>
    </citation>
    <scope>NUCLEOTIDE SEQUENCE [LARGE SCALE GENOMIC DNA]</scope>
    <source>
        <strain evidence="20 21">DSM 7382</strain>
    </source>
</reference>
<dbReference type="SMART" id="SM00382">
    <property type="entry name" value="AAA"/>
    <property type="match status" value="1"/>
</dbReference>
<dbReference type="SUPFAM" id="SSF52540">
    <property type="entry name" value="P-loop containing nucleoside triphosphate hydrolases"/>
    <property type="match status" value="1"/>
</dbReference>
<evidence type="ECO:0000256" key="11">
    <source>
        <dbReference type="ARBA" id="ARBA00022840"/>
    </source>
</evidence>
<evidence type="ECO:0000256" key="3">
    <source>
        <dbReference type="ARBA" id="ARBA00010044"/>
    </source>
</evidence>
<dbReference type="HAMAP" id="MF_01458">
    <property type="entry name" value="FtsH"/>
    <property type="match status" value="1"/>
</dbReference>
<keyword evidence="6 18" id="KW-0812">Transmembrane</keyword>
<keyword evidence="11" id="KW-0067">ATP-binding</keyword>
<evidence type="ECO:0000256" key="6">
    <source>
        <dbReference type="ARBA" id="ARBA00022692"/>
    </source>
</evidence>
<evidence type="ECO:0000256" key="10">
    <source>
        <dbReference type="ARBA" id="ARBA00022833"/>
    </source>
</evidence>
<keyword evidence="7" id="KW-0479">Metal-binding</keyword>
<dbReference type="InterPro" id="IPR050928">
    <property type="entry name" value="ATP-dep_Zn_Metalloprotease"/>
</dbReference>
<dbReference type="Pfam" id="PF17862">
    <property type="entry name" value="AAA_lid_3"/>
    <property type="match status" value="1"/>
</dbReference>
<feature type="transmembrane region" description="Helical" evidence="18">
    <location>
        <begin position="184"/>
        <end position="202"/>
    </location>
</feature>
<dbReference type="GO" id="GO:0016887">
    <property type="term" value="F:ATP hydrolysis activity"/>
    <property type="evidence" value="ECO:0007669"/>
    <property type="project" value="InterPro"/>
</dbReference>
<feature type="transmembrane region" description="Helical" evidence="18">
    <location>
        <begin position="296"/>
        <end position="316"/>
    </location>
</feature>
<dbReference type="Gene3D" id="1.20.58.760">
    <property type="entry name" value="Peptidase M41"/>
    <property type="match status" value="1"/>
</dbReference>
<accession>A0AAW0FTT3</accession>
<feature type="compositionally biased region" description="Low complexity" evidence="17">
    <location>
        <begin position="35"/>
        <end position="70"/>
    </location>
</feature>
<comment type="cofactor">
    <cofactor evidence="1">
        <name>Zn(2+)</name>
        <dbReference type="ChEBI" id="CHEBI:29105"/>
    </cofactor>
</comment>
<dbReference type="Gene3D" id="1.10.8.60">
    <property type="match status" value="1"/>
</dbReference>
<comment type="subcellular location">
    <subcellularLocation>
        <location evidence="2">Mitochondrion membrane</location>
        <topology evidence="2">Multi-pass membrane protein</topology>
    </subcellularLocation>
</comment>
<evidence type="ECO:0000256" key="18">
    <source>
        <dbReference type="SAM" id="Phobius"/>
    </source>
</evidence>
<evidence type="ECO:0000256" key="7">
    <source>
        <dbReference type="ARBA" id="ARBA00022723"/>
    </source>
</evidence>
<feature type="compositionally biased region" description="Polar residues" evidence="17">
    <location>
        <begin position="1"/>
        <end position="13"/>
    </location>
</feature>
<keyword evidence="10" id="KW-0862">Zinc</keyword>
<sequence length="859" mass="95385">MKVFSISESSIQNHPLRRTAHNNPAAQKKGDSPETSSGAASALTTGSSSTTVTTPVNATSAANTSTSSNSSDKENSHGPIQDRLSKEKENSFGNVKFHQSRINANISKDEESKKAKNEKPQDNNQNDPNKDIDEHDKQQREKKAKGPERDMQEDERAIREEIRKRLGQNANVKIHRLPPFNKKYALYFLLPLVTLTIYLSTLKEDNYLSFQDFKTRYLEKGLVTKLIVINKFGVEAQLIPTAVSDETYTNKNNAPAVAFTIGSVEIFEEQMNQVQDKLGIPISERLPISYEERGSWLNYILPILPTVLLLGGLWYITVKRVGSNVGGAGGANGIFKIGKSKAKLFNQETDVKIKFKDVAGCSESKEEIMEFVKFLQNPSKYEKLGAKIPRGAILSGPPGTGKTLLAKATAGEAGVPFLSVSGSEFVEMFVGVGASRVRDLFKTAREMAPAIIFVDEIDAIGKERGNGKVAGNDERENTLNQLLVEMDGFSSTDHVVVLAGTNRPDVLDKALLRPGRFDRHISIDTPDIEGRKEIFKVHLNKLSLKCDEDIKASKKEIDFNQYQELKFNAVDQLAGRLSALTPGFAGADIANCCNEGALIAARENASSVDIYHFEQAIERVIAGLEKKSRILSPDEKKTVAYHEAGHAICGWFLEFADPLVKVSIIPRGQGALGYAQYLPKDQYLVSKEQFMHRMIMTLGGRVSEELHFETVTSGAADDFKKITQMAQQMVLKLGMSEKIGSLYYASGGENGGFQVHHNYSELTARLIDEEIKRFIDEAYEACTKLLTEKIELVDKVAEEVYAKEVLTREDMIRLVGPRPFPERNDAFDKYIKGTDAFRGKKDEDKPKTDQDESSEEKTE</sequence>
<dbReference type="AlphaFoldDB" id="A0AAW0FTT3"/>
<evidence type="ECO:0000256" key="14">
    <source>
        <dbReference type="ARBA" id="ARBA00023128"/>
    </source>
</evidence>
<evidence type="ECO:0000313" key="20">
    <source>
        <dbReference type="EMBL" id="KAK7682964.1"/>
    </source>
</evidence>
<keyword evidence="8" id="KW-0547">Nucleotide-binding</keyword>
<dbReference type="SUPFAM" id="SSF140990">
    <property type="entry name" value="FtsH protease domain-like"/>
    <property type="match status" value="1"/>
</dbReference>
<evidence type="ECO:0000256" key="5">
    <source>
        <dbReference type="ARBA" id="ARBA00022670"/>
    </source>
</evidence>
<evidence type="ECO:0000256" key="4">
    <source>
        <dbReference type="ARBA" id="ARBA00010550"/>
    </source>
</evidence>
<dbReference type="EMBL" id="JASBNA010000033">
    <property type="protein sequence ID" value="KAK7682964.1"/>
    <property type="molecule type" value="Genomic_DNA"/>
</dbReference>
<comment type="caution">
    <text evidence="20">The sequence shown here is derived from an EMBL/GenBank/DDBJ whole genome shotgun (WGS) entry which is preliminary data.</text>
</comment>
<feature type="region of interest" description="Disordered" evidence="17">
    <location>
        <begin position="837"/>
        <end position="859"/>
    </location>
</feature>
<dbReference type="Gene3D" id="3.40.50.300">
    <property type="entry name" value="P-loop containing nucleotide triphosphate hydrolases"/>
    <property type="match status" value="1"/>
</dbReference>
<evidence type="ECO:0000259" key="19">
    <source>
        <dbReference type="SMART" id="SM00382"/>
    </source>
</evidence>
<evidence type="ECO:0000256" key="12">
    <source>
        <dbReference type="ARBA" id="ARBA00022989"/>
    </source>
</evidence>
<comment type="similarity">
    <text evidence="3">In the C-terminal section; belongs to the peptidase M41 family.</text>
</comment>
<dbReference type="GO" id="GO:0034982">
    <property type="term" value="P:mitochondrial protein processing"/>
    <property type="evidence" value="ECO:0007669"/>
    <property type="project" value="TreeGrafter"/>
</dbReference>
<keyword evidence="13" id="KW-0482">Metalloprotease</keyword>
<keyword evidence="15 18" id="KW-0472">Membrane</keyword>
<dbReference type="GO" id="GO:0005524">
    <property type="term" value="F:ATP binding"/>
    <property type="evidence" value="ECO:0007669"/>
    <property type="project" value="UniProtKB-KW"/>
</dbReference>